<evidence type="ECO:0000256" key="2">
    <source>
        <dbReference type="ARBA" id="ARBA00023012"/>
    </source>
</evidence>
<sequence>MVTVRLVYKPSQNREFNQLNPFFRTESGPMKKVMVVDDDPETRLIVSDLLSRLDIKHEVAASAGECLGRLVKDPNSYGLVLMDIHMPTLSGVDASTWISSSETDPPRSIPVVAFTGDKTYHCRNYVSQFGMKDFLAKPVTLDTLSDTVASYAAL</sequence>
<name>A0A4S4NHB0_9RHOB</name>
<protein>
    <submittedName>
        <fullName evidence="5">Response regulator</fullName>
    </submittedName>
</protein>
<dbReference type="SMART" id="SM00448">
    <property type="entry name" value="REC"/>
    <property type="match status" value="1"/>
</dbReference>
<reference evidence="5 6" key="1">
    <citation type="submission" date="2019-04" db="EMBL/GenBank/DDBJ databases">
        <title>Shimia ponticola sp. nov., isolated from seawater.</title>
        <authorList>
            <person name="Kim Y.-O."/>
            <person name="Yoon J.-H."/>
        </authorList>
    </citation>
    <scope>NUCLEOTIDE SEQUENCE [LARGE SCALE GENOMIC DNA]</scope>
    <source>
        <strain evidence="5 6">MYP11</strain>
    </source>
</reference>
<keyword evidence="1 3" id="KW-0597">Phosphoprotein</keyword>
<evidence type="ECO:0000259" key="4">
    <source>
        <dbReference type="PROSITE" id="PS50110"/>
    </source>
</evidence>
<dbReference type="GO" id="GO:0000160">
    <property type="term" value="P:phosphorelay signal transduction system"/>
    <property type="evidence" value="ECO:0007669"/>
    <property type="project" value="UniProtKB-KW"/>
</dbReference>
<accession>A0A4S4NHB0</accession>
<keyword evidence="6" id="KW-1185">Reference proteome</keyword>
<proteinExistence type="predicted"/>
<feature type="domain" description="Response regulatory" evidence="4">
    <location>
        <begin position="32"/>
        <end position="152"/>
    </location>
</feature>
<dbReference type="AlphaFoldDB" id="A0A4S4NHB0"/>
<dbReference type="PANTHER" id="PTHR45339:SF1">
    <property type="entry name" value="HYBRID SIGNAL TRANSDUCTION HISTIDINE KINASE J"/>
    <property type="match status" value="1"/>
</dbReference>
<dbReference type="InterPro" id="IPR011006">
    <property type="entry name" value="CheY-like_superfamily"/>
</dbReference>
<comment type="caution">
    <text evidence="5">The sequence shown here is derived from an EMBL/GenBank/DDBJ whole genome shotgun (WGS) entry which is preliminary data.</text>
</comment>
<organism evidence="5 6">
    <name type="scientific">Aliishimia ponticola</name>
    <dbReference type="NCBI Taxonomy" id="2499833"/>
    <lineage>
        <taxon>Bacteria</taxon>
        <taxon>Pseudomonadati</taxon>
        <taxon>Pseudomonadota</taxon>
        <taxon>Alphaproteobacteria</taxon>
        <taxon>Rhodobacterales</taxon>
        <taxon>Paracoccaceae</taxon>
        <taxon>Aliishimia</taxon>
    </lineage>
</organism>
<feature type="modified residue" description="4-aspartylphosphate" evidence="3">
    <location>
        <position position="83"/>
    </location>
</feature>
<dbReference type="Pfam" id="PF00072">
    <property type="entry name" value="Response_reg"/>
    <property type="match status" value="1"/>
</dbReference>
<dbReference type="EMBL" id="SRKY01000001">
    <property type="protein sequence ID" value="THH39039.1"/>
    <property type="molecule type" value="Genomic_DNA"/>
</dbReference>
<dbReference type="Gene3D" id="3.40.50.2300">
    <property type="match status" value="1"/>
</dbReference>
<evidence type="ECO:0000313" key="6">
    <source>
        <dbReference type="Proteomes" id="UP000306602"/>
    </source>
</evidence>
<evidence type="ECO:0000256" key="3">
    <source>
        <dbReference type="PROSITE-ProRule" id="PRU00169"/>
    </source>
</evidence>
<dbReference type="PROSITE" id="PS50110">
    <property type="entry name" value="RESPONSE_REGULATORY"/>
    <property type="match status" value="1"/>
</dbReference>
<dbReference type="OrthoDB" id="7873557at2"/>
<dbReference type="PANTHER" id="PTHR45339">
    <property type="entry name" value="HYBRID SIGNAL TRANSDUCTION HISTIDINE KINASE J"/>
    <property type="match status" value="1"/>
</dbReference>
<dbReference type="SUPFAM" id="SSF52172">
    <property type="entry name" value="CheY-like"/>
    <property type="match status" value="1"/>
</dbReference>
<dbReference type="Proteomes" id="UP000306602">
    <property type="component" value="Unassembled WGS sequence"/>
</dbReference>
<gene>
    <name evidence="5" type="ORF">E4Z66_05635</name>
</gene>
<dbReference type="CDD" id="cd17546">
    <property type="entry name" value="REC_hyHK_CKI1_RcsC-like"/>
    <property type="match status" value="1"/>
</dbReference>
<evidence type="ECO:0000313" key="5">
    <source>
        <dbReference type="EMBL" id="THH39039.1"/>
    </source>
</evidence>
<dbReference type="InterPro" id="IPR001789">
    <property type="entry name" value="Sig_transdc_resp-reg_receiver"/>
</dbReference>
<evidence type="ECO:0000256" key="1">
    <source>
        <dbReference type="ARBA" id="ARBA00022553"/>
    </source>
</evidence>
<keyword evidence="2" id="KW-0902">Two-component regulatory system</keyword>